<sequence length="325" mass="35957">MQNLEGGWGDLSEELLRQDADPEHRFRLSQDNRMGINNALEAVAQIGILLLPYLGSRRIPRIVIDDGSAQPPQGRPLVEVFFVRIDNIDDEDPGDLYGWITVADGLRTQYIYNRARGDYESIRPREFALLTGPGRAISAYGSFTIDVDLKDRDADLSPDDEVSRGQISWNVYNTTNEYDEPLFCRVDGKNGQITVKYAVLSDAVAAILEVTLIDGDREDPAEVYGGLAALNGLGESELFRKGSDDYIEVRPGQRIPLSRSMVAVPLYSSLTVRADLYDHDSDPSPNDEIANGTAVFPARLDGTFAEEISGNDGKIQVKVTWTVDI</sequence>
<reference evidence="2" key="1">
    <citation type="journal article" date="2019" name="Nat. Commun.">
        <title>Genome-wide association mapping of date palm fruit traits.</title>
        <authorList>
            <person name="Hazzouri K.M."/>
            <person name="Gros-Balthazard M."/>
            <person name="Flowers J.M."/>
            <person name="Copetti D."/>
            <person name="Lemansour A."/>
            <person name="Lebrun M."/>
            <person name="Masmoudi K."/>
            <person name="Ferrand S."/>
            <person name="Dhar M.I."/>
            <person name="Fresquez Z.A."/>
            <person name="Rosas U."/>
            <person name="Zhang J."/>
            <person name="Talag J."/>
            <person name="Lee S."/>
            <person name="Kudrna D."/>
            <person name="Powell R.F."/>
            <person name="Leitch I.J."/>
            <person name="Krueger R.R."/>
            <person name="Wing R.A."/>
            <person name="Amiri K.M.A."/>
            <person name="Purugganan M.D."/>
        </authorList>
    </citation>
    <scope>NUCLEOTIDE SEQUENCE [LARGE SCALE GENOMIC DNA]</scope>
    <source>
        <strain evidence="2">cv. Khalas</strain>
    </source>
</reference>
<accession>A0A8B7BFS8</accession>
<evidence type="ECO:0000313" key="2">
    <source>
        <dbReference type="Proteomes" id="UP000228380"/>
    </source>
</evidence>
<dbReference type="PANTHER" id="PTHR33065:SF88">
    <property type="entry name" value="OS11G0104220 PROTEIN"/>
    <property type="match status" value="1"/>
</dbReference>
<keyword evidence="2" id="KW-1185">Reference proteome</keyword>
<gene>
    <name evidence="3" type="primary">LOC103695937</name>
</gene>
<name>A0A8B7BFS8_PHODC</name>
<dbReference type="AlphaFoldDB" id="A0A8B7BFS8"/>
<dbReference type="OrthoDB" id="618095at2759"/>
<dbReference type="Proteomes" id="UP000228380">
    <property type="component" value="Chromosome 17"/>
</dbReference>
<dbReference type="InterPro" id="IPR046533">
    <property type="entry name" value="DUF6598"/>
</dbReference>
<evidence type="ECO:0000259" key="1">
    <source>
        <dbReference type="Pfam" id="PF20241"/>
    </source>
</evidence>
<feature type="domain" description="DUF6598" evidence="1">
    <location>
        <begin position="77"/>
        <end position="319"/>
    </location>
</feature>
<dbReference type="PANTHER" id="PTHR33065">
    <property type="entry name" value="OS07G0486400 PROTEIN"/>
    <property type="match status" value="1"/>
</dbReference>
<organism evidence="2 3">
    <name type="scientific">Phoenix dactylifera</name>
    <name type="common">Date palm</name>
    <dbReference type="NCBI Taxonomy" id="42345"/>
    <lineage>
        <taxon>Eukaryota</taxon>
        <taxon>Viridiplantae</taxon>
        <taxon>Streptophyta</taxon>
        <taxon>Embryophyta</taxon>
        <taxon>Tracheophyta</taxon>
        <taxon>Spermatophyta</taxon>
        <taxon>Magnoliopsida</taxon>
        <taxon>Liliopsida</taxon>
        <taxon>Arecaceae</taxon>
        <taxon>Coryphoideae</taxon>
        <taxon>Phoeniceae</taxon>
        <taxon>Phoenix</taxon>
    </lineage>
</organism>
<proteinExistence type="predicted"/>
<dbReference type="GeneID" id="103695937"/>
<protein>
    <submittedName>
        <fullName evidence="3">60 kDa jasmonate-induced protein-like</fullName>
    </submittedName>
</protein>
<dbReference type="Pfam" id="PF20241">
    <property type="entry name" value="DUF6598"/>
    <property type="match status" value="1"/>
</dbReference>
<dbReference type="RefSeq" id="XP_008775611.2">
    <property type="nucleotide sequence ID" value="XM_008777389.3"/>
</dbReference>
<evidence type="ECO:0000313" key="3">
    <source>
        <dbReference type="RefSeq" id="XP_008775611.2"/>
    </source>
</evidence>
<reference evidence="3" key="2">
    <citation type="submission" date="2025-08" db="UniProtKB">
        <authorList>
            <consortium name="RefSeq"/>
        </authorList>
    </citation>
    <scope>IDENTIFICATION</scope>
    <source>
        <tissue evidence="3">Young leaves</tissue>
    </source>
</reference>
<dbReference type="KEGG" id="pda:103695937"/>